<accession>A0ABT1ZUE7</accession>
<protein>
    <submittedName>
        <fullName evidence="6">Helix-turn-helix transcriptional regulator</fullName>
    </submittedName>
</protein>
<dbReference type="EMBL" id="JANUGW010000014">
    <property type="protein sequence ID" value="MCS0583548.1"/>
    <property type="molecule type" value="Genomic_DNA"/>
</dbReference>
<keyword evidence="7" id="KW-1185">Reference proteome</keyword>
<evidence type="ECO:0000313" key="6">
    <source>
        <dbReference type="EMBL" id="MCS0583548.1"/>
    </source>
</evidence>
<keyword evidence="4" id="KW-0472">Membrane</keyword>
<dbReference type="PROSITE" id="PS00041">
    <property type="entry name" value="HTH_ARAC_FAMILY_1"/>
    <property type="match status" value="1"/>
</dbReference>
<feature type="domain" description="HTH araC/xylS-type" evidence="5">
    <location>
        <begin position="302"/>
        <end position="402"/>
    </location>
</feature>
<evidence type="ECO:0000259" key="5">
    <source>
        <dbReference type="PROSITE" id="PS01124"/>
    </source>
</evidence>
<comment type="caution">
    <text evidence="6">The sequence shown here is derived from an EMBL/GenBank/DDBJ whole genome shotgun (WGS) entry which is preliminary data.</text>
</comment>
<evidence type="ECO:0000256" key="1">
    <source>
        <dbReference type="ARBA" id="ARBA00023015"/>
    </source>
</evidence>
<dbReference type="InterPro" id="IPR018060">
    <property type="entry name" value="HTH_AraC"/>
</dbReference>
<dbReference type="Pfam" id="PF12833">
    <property type="entry name" value="HTH_18"/>
    <property type="match status" value="1"/>
</dbReference>
<dbReference type="Gene3D" id="1.10.10.60">
    <property type="entry name" value="Homeodomain-like"/>
    <property type="match status" value="2"/>
</dbReference>
<dbReference type="RefSeq" id="WP_258818133.1">
    <property type="nucleotide sequence ID" value="NZ_JANUGW010000014.1"/>
</dbReference>
<dbReference type="SMART" id="SM00342">
    <property type="entry name" value="HTH_ARAC"/>
    <property type="match status" value="1"/>
</dbReference>
<dbReference type="PROSITE" id="PS01124">
    <property type="entry name" value="HTH_ARAC_FAMILY_2"/>
    <property type="match status" value="1"/>
</dbReference>
<dbReference type="SUPFAM" id="SSF46689">
    <property type="entry name" value="Homeodomain-like"/>
    <property type="match status" value="1"/>
</dbReference>
<keyword evidence="2" id="KW-0238">DNA-binding</keyword>
<evidence type="ECO:0000256" key="3">
    <source>
        <dbReference type="ARBA" id="ARBA00023163"/>
    </source>
</evidence>
<dbReference type="InterPro" id="IPR009057">
    <property type="entry name" value="Homeodomain-like_sf"/>
</dbReference>
<keyword evidence="3" id="KW-0804">Transcription</keyword>
<dbReference type="InterPro" id="IPR018062">
    <property type="entry name" value="HTH_AraC-typ_CS"/>
</dbReference>
<sequence length="412" mass="46069">MRDLTTAAAPETGGLAAVCHPTFIDMHALYSKALVRLVLLLGLTILVGYLCVSRSNHRESLFEQDDFSWQLRKANNSNGATTSVNAKVDAGRLIMEYLLSGNAPYLYASTGLVFTDRNGKPTLLDWSRFDKISFEARCFPAGTIRVGLTTFDDKRSKPGDLLTYRSPAAYVNCNPDGAKVELDLAHLTIPQWWLDMNKLDPSDLGYSLAKVAQIEVSTSNVSPVGIPSRIEIATIELHERKYGYLYSFAAFVILAWGGFGFWFVKQYAVALANDLRARMQKDLPLVAYQHLALESHREKEKSAILKLLATRYADSELDLETLVSETGVNRNKVNDILKAEMGYTFTGYLNKLRLTEASRLLVENNSAGIAEIAYSVGYRNPSYFIKLFKEEYQCTPKAFREVCKKAPRNPTP</sequence>
<dbReference type="PANTHER" id="PTHR43280:SF27">
    <property type="entry name" value="TRANSCRIPTIONAL REGULATOR MTLR"/>
    <property type="match status" value="1"/>
</dbReference>
<evidence type="ECO:0000313" key="7">
    <source>
        <dbReference type="Proteomes" id="UP001204151"/>
    </source>
</evidence>
<evidence type="ECO:0000256" key="2">
    <source>
        <dbReference type="ARBA" id="ARBA00023125"/>
    </source>
</evidence>
<name>A0ABT1ZUE7_9BURK</name>
<evidence type="ECO:0000256" key="4">
    <source>
        <dbReference type="SAM" id="Phobius"/>
    </source>
</evidence>
<dbReference type="PRINTS" id="PR00032">
    <property type="entry name" value="HTHARAC"/>
</dbReference>
<dbReference type="InterPro" id="IPR020449">
    <property type="entry name" value="Tscrpt_reg_AraC-type_HTH"/>
</dbReference>
<keyword evidence="4" id="KW-0812">Transmembrane</keyword>
<reference evidence="6 7" key="1">
    <citation type="submission" date="2022-08" db="EMBL/GenBank/DDBJ databases">
        <title>Reclassification of Massilia species as members of the genera Telluria, Duganella, Pseudoduganella, Mokoshia gen. nov. and Zemynaea gen. nov. using orthogonal and non-orthogonal genome-based approaches.</title>
        <authorList>
            <person name="Bowman J.P."/>
        </authorList>
    </citation>
    <scope>NUCLEOTIDE SEQUENCE [LARGE SCALE GENOMIC DNA]</scope>
    <source>
        <strain evidence="6 7">JCM 31316</strain>
    </source>
</reference>
<proteinExistence type="predicted"/>
<gene>
    <name evidence="6" type="ORF">NX784_18310</name>
</gene>
<keyword evidence="1" id="KW-0805">Transcription regulation</keyword>
<feature type="transmembrane region" description="Helical" evidence="4">
    <location>
        <begin position="244"/>
        <end position="264"/>
    </location>
</feature>
<keyword evidence="4" id="KW-1133">Transmembrane helix</keyword>
<dbReference type="Proteomes" id="UP001204151">
    <property type="component" value="Unassembled WGS sequence"/>
</dbReference>
<feature type="transmembrane region" description="Helical" evidence="4">
    <location>
        <begin position="33"/>
        <end position="52"/>
    </location>
</feature>
<dbReference type="PANTHER" id="PTHR43280">
    <property type="entry name" value="ARAC-FAMILY TRANSCRIPTIONAL REGULATOR"/>
    <property type="match status" value="1"/>
</dbReference>
<organism evidence="6 7">
    <name type="scientific">Massilia pinisoli</name>
    <dbReference type="NCBI Taxonomy" id="1772194"/>
    <lineage>
        <taxon>Bacteria</taxon>
        <taxon>Pseudomonadati</taxon>
        <taxon>Pseudomonadota</taxon>
        <taxon>Betaproteobacteria</taxon>
        <taxon>Burkholderiales</taxon>
        <taxon>Oxalobacteraceae</taxon>
        <taxon>Telluria group</taxon>
        <taxon>Massilia</taxon>
    </lineage>
</organism>